<keyword evidence="2" id="KW-1185">Reference proteome</keyword>
<name>A0ABR4LUB1_9EURO</name>
<organism evidence="1 2">
    <name type="scientific">Aspergillus lucknowensis</name>
    <dbReference type="NCBI Taxonomy" id="176173"/>
    <lineage>
        <taxon>Eukaryota</taxon>
        <taxon>Fungi</taxon>
        <taxon>Dikarya</taxon>
        <taxon>Ascomycota</taxon>
        <taxon>Pezizomycotina</taxon>
        <taxon>Eurotiomycetes</taxon>
        <taxon>Eurotiomycetidae</taxon>
        <taxon>Eurotiales</taxon>
        <taxon>Aspergillaceae</taxon>
        <taxon>Aspergillus</taxon>
        <taxon>Aspergillus subgen. Nidulantes</taxon>
    </lineage>
</organism>
<comment type="caution">
    <text evidence="1">The sequence shown here is derived from an EMBL/GenBank/DDBJ whole genome shotgun (WGS) entry which is preliminary data.</text>
</comment>
<evidence type="ECO:0000313" key="1">
    <source>
        <dbReference type="EMBL" id="KAL2868141.1"/>
    </source>
</evidence>
<dbReference type="GeneID" id="98150326"/>
<sequence length="181" mass="19729">MVNGLSALGKPGSQDEYASLLPISASMTFSKPPIQFIQRIAASSGNKVLFPPFCAVELHRFNKIEQLPSAGSVSHKFCRAFSLDRGGLNNRFVNCFLVSSPPSCIMICPQVPPRGLDIPGIRLEPDGSNVHRDLELLAAPQPALFAIWSLFMIASHEKPTDCTMQKYSLGARFISKPVDAK</sequence>
<dbReference type="Proteomes" id="UP001610432">
    <property type="component" value="Unassembled WGS sequence"/>
</dbReference>
<gene>
    <name evidence="1" type="ORF">BJX67DRAFT_62372</name>
</gene>
<evidence type="ECO:0000313" key="2">
    <source>
        <dbReference type="Proteomes" id="UP001610432"/>
    </source>
</evidence>
<dbReference type="RefSeq" id="XP_070887120.1">
    <property type="nucleotide sequence ID" value="XM_071035254.1"/>
</dbReference>
<accession>A0ABR4LUB1</accession>
<reference evidence="1 2" key="1">
    <citation type="submission" date="2024-07" db="EMBL/GenBank/DDBJ databases">
        <title>Section-level genome sequencing and comparative genomics of Aspergillus sections Usti and Cavernicolus.</title>
        <authorList>
            <consortium name="Lawrence Berkeley National Laboratory"/>
            <person name="Nybo J.L."/>
            <person name="Vesth T.C."/>
            <person name="Theobald S."/>
            <person name="Frisvad J.C."/>
            <person name="Larsen T.O."/>
            <person name="Kjaerboelling I."/>
            <person name="Rothschild-Mancinelli K."/>
            <person name="Lyhne E.K."/>
            <person name="Kogle M.E."/>
            <person name="Barry K."/>
            <person name="Clum A."/>
            <person name="Na H."/>
            <person name="Ledsgaard L."/>
            <person name="Lin J."/>
            <person name="Lipzen A."/>
            <person name="Kuo A."/>
            <person name="Riley R."/>
            <person name="Mondo S."/>
            <person name="Labutti K."/>
            <person name="Haridas S."/>
            <person name="Pangalinan J."/>
            <person name="Salamov A.A."/>
            <person name="Simmons B.A."/>
            <person name="Magnuson J.K."/>
            <person name="Chen J."/>
            <person name="Drula E."/>
            <person name="Henrissat B."/>
            <person name="Wiebenga A."/>
            <person name="Lubbers R.J."/>
            <person name="Gomes A.C."/>
            <person name="Macurrencykelacurrency M.R."/>
            <person name="Stajich J."/>
            <person name="Grigoriev I.V."/>
            <person name="Mortensen U.H."/>
            <person name="De Vries R.P."/>
            <person name="Baker S.E."/>
            <person name="Andersen M.R."/>
        </authorList>
    </citation>
    <scope>NUCLEOTIDE SEQUENCE [LARGE SCALE GENOMIC DNA]</scope>
    <source>
        <strain evidence="1 2">CBS 449.75</strain>
    </source>
</reference>
<protein>
    <submittedName>
        <fullName evidence="1">Uncharacterized protein</fullName>
    </submittedName>
</protein>
<dbReference type="EMBL" id="JBFXLQ010000015">
    <property type="protein sequence ID" value="KAL2868141.1"/>
    <property type="molecule type" value="Genomic_DNA"/>
</dbReference>
<proteinExistence type="predicted"/>